<name>A0A831LFG8_9BACT</name>
<dbReference type="AlphaFoldDB" id="A0A831LFG8"/>
<dbReference type="Gene3D" id="3.40.960.10">
    <property type="entry name" value="VSR Endonuclease"/>
    <property type="match status" value="1"/>
</dbReference>
<comment type="caution">
    <text evidence="2">The sequence shown here is derived from an EMBL/GenBank/DDBJ whole genome shotgun (WGS) entry which is preliminary data.</text>
</comment>
<dbReference type="InterPro" id="IPR047216">
    <property type="entry name" value="Endonuclease_DUF559_bact"/>
</dbReference>
<keyword evidence="2" id="KW-0255">Endonuclease</keyword>
<dbReference type="PANTHER" id="PTHR38590:SF1">
    <property type="entry name" value="BLL0828 PROTEIN"/>
    <property type="match status" value="1"/>
</dbReference>
<dbReference type="GO" id="GO:0004519">
    <property type="term" value="F:endonuclease activity"/>
    <property type="evidence" value="ECO:0007669"/>
    <property type="project" value="UniProtKB-KW"/>
</dbReference>
<evidence type="ECO:0000313" key="2">
    <source>
        <dbReference type="EMBL" id="HDR50232.1"/>
    </source>
</evidence>
<dbReference type="CDD" id="cd01038">
    <property type="entry name" value="Endonuclease_DUF559"/>
    <property type="match status" value="1"/>
</dbReference>
<dbReference type="PANTHER" id="PTHR38590">
    <property type="entry name" value="BLL0828 PROTEIN"/>
    <property type="match status" value="1"/>
</dbReference>
<sequence>MSAKYNKNLKPLARNLRKFGTKGEALLWRDVLRAKQHWPYQFNRQFIIGDYIVDFVCRKLKLILEIDGSSHFAKSKEDYIRQQFLESLGYTVLRFAESLVVYRIDDVVAEIDYAIQCLEQKIEDDQKEKYSQSP</sequence>
<gene>
    <name evidence="2" type="ORF">ENN90_01230</name>
</gene>
<dbReference type="Pfam" id="PF04480">
    <property type="entry name" value="DUF559"/>
    <property type="match status" value="1"/>
</dbReference>
<feature type="domain" description="DUF559" evidence="1">
    <location>
        <begin position="8"/>
        <end position="115"/>
    </location>
</feature>
<evidence type="ECO:0000259" key="1">
    <source>
        <dbReference type="Pfam" id="PF04480"/>
    </source>
</evidence>
<dbReference type="InterPro" id="IPR011335">
    <property type="entry name" value="Restrct_endonuc-II-like"/>
</dbReference>
<dbReference type="Proteomes" id="UP000886047">
    <property type="component" value="Unassembled WGS sequence"/>
</dbReference>
<accession>A0A831LFG8</accession>
<proteinExistence type="predicted"/>
<dbReference type="EMBL" id="DSDK01000076">
    <property type="protein sequence ID" value="HDR50232.1"/>
    <property type="molecule type" value="Genomic_DNA"/>
</dbReference>
<organism evidence="2">
    <name type="scientific">Mariniphaga anaerophila</name>
    <dbReference type="NCBI Taxonomy" id="1484053"/>
    <lineage>
        <taxon>Bacteria</taxon>
        <taxon>Pseudomonadati</taxon>
        <taxon>Bacteroidota</taxon>
        <taxon>Bacteroidia</taxon>
        <taxon>Marinilabiliales</taxon>
        <taxon>Prolixibacteraceae</taxon>
        <taxon>Mariniphaga</taxon>
    </lineage>
</organism>
<dbReference type="SUPFAM" id="SSF52980">
    <property type="entry name" value="Restriction endonuclease-like"/>
    <property type="match status" value="1"/>
</dbReference>
<protein>
    <submittedName>
        <fullName evidence="2">Endonuclease domain-containing protein</fullName>
    </submittedName>
</protein>
<dbReference type="InterPro" id="IPR007569">
    <property type="entry name" value="DUF559"/>
</dbReference>
<keyword evidence="2" id="KW-0540">Nuclease</keyword>
<keyword evidence="2" id="KW-0378">Hydrolase</keyword>
<reference evidence="2" key="1">
    <citation type="journal article" date="2020" name="mSystems">
        <title>Genome- and Community-Level Interaction Insights into Carbon Utilization and Element Cycling Functions of Hydrothermarchaeota in Hydrothermal Sediment.</title>
        <authorList>
            <person name="Zhou Z."/>
            <person name="Liu Y."/>
            <person name="Xu W."/>
            <person name="Pan J."/>
            <person name="Luo Z.H."/>
            <person name="Li M."/>
        </authorList>
    </citation>
    <scope>NUCLEOTIDE SEQUENCE [LARGE SCALE GENOMIC DNA]</scope>
    <source>
        <strain evidence="2">SpSt-1217</strain>
    </source>
</reference>